<keyword evidence="1 4" id="KW-0489">Methyltransferase</keyword>
<evidence type="ECO:0000256" key="2">
    <source>
        <dbReference type="ARBA" id="ARBA00022679"/>
    </source>
</evidence>
<dbReference type="Gene3D" id="3.40.1280.10">
    <property type="match status" value="1"/>
</dbReference>
<dbReference type="OrthoDB" id="9794400at2"/>
<dbReference type="PANTHER" id="PTHR12029:SF11">
    <property type="entry name" value="METHYLTRANSFERASE TARBP1-RELATED"/>
    <property type="match status" value="1"/>
</dbReference>
<organism evidence="4 5">
    <name type="scientific">Mariniblastus fucicola</name>
    <dbReference type="NCBI Taxonomy" id="980251"/>
    <lineage>
        <taxon>Bacteria</taxon>
        <taxon>Pseudomonadati</taxon>
        <taxon>Planctomycetota</taxon>
        <taxon>Planctomycetia</taxon>
        <taxon>Pirellulales</taxon>
        <taxon>Pirellulaceae</taxon>
        <taxon>Mariniblastus</taxon>
    </lineage>
</organism>
<accession>A0A5B9P2R1</accession>
<dbReference type="InterPro" id="IPR029026">
    <property type="entry name" value="tRNA_m1G_MTases_N"/>
</dbReference>
<dbReference type="InterPro" id="IPR029028">
    <property type="entry name" value="Alpha/beta_knot_MTases"/>
</dbReference>
<reference evidence="4 5" key="1">
    <citation type="submission" date="2019-08" db="EMBL/GenBank/DDBJ databases">
        <title>Deep-cultivation of Planctomycetes and their phenomic and genomic characterization uncovers novel biology.</title>
        <authorList>
            <person name="Wiegand S."/>
            <person name="Jogler M."/>
            <person name="Boedeker C."/>
            <person name="Pinto D."/>
            <person name="Vollmers J."/>
            <person name="Rivas-Marin E."/>
            <person name="Kohn T."/>
            <person name="Peeters S.H."/>
            <person name="Heuer A."/>
            <person name="Rast P."/>
            <person name="Oberbeckmann S."/>
            <person name="Bunk B."/>
            <person name="Jeske O."/>
            <person name="Meyerdierks A."/>
            <person name="Storesund J.E."/>
            <person name="Kallscheuer N."/>
            <person name="Luecker S."/>
            <person name="Lage O.M."/>
            <person name="Pohl T."/>
            <person name="Merkel B.J."/>
            <person name="Hornburger P."/>
            <person name="Mueller R.-W."/>
            <person name="Bruemmer F."/>
            <person name="Labrenz M."/>
            <person name="Spormann A.M."/>
            <person name="Op den Camp H."/>
            <person name="Overmann J."/>
            <person name="Amann R."/>
            <person name="Jetten M.S.M."/>
            <person name="Mascher T."/>
            <person name="Medema M.H."/>
            <person name="Devos D.P."/>
            <person name="Kaster A.-K."/>
            <person name="Ovreas L."/>
            <person name="Rohde M."/>
            <person name="Galperin M.Y."/>
            <person name="Jogler C."/>
        </authorList>
    </citation>
    <scope>NUCLEOTIDE SEQUENCE [LARGE SCALE GENOMIC DNA]</scope>
    <source>
        <strain evidence="4 5">FC18</strain>
    </source>
</reference>
<evidence type="ECO:0000256" key="1">
    <source>
        <dbReference type="ARBA" id="ARBA00022603"/>
    </source>
</evidence>
<dbReference type="GO" id="GO:0003723">
    <property type="term" value="F:RNA binding"/>
    <property type="evidence" value="ECO:0007669"/>
    <property type="project" value="InterPro"/>
</dbReference>
<keyword evidence="2 4" id="KW-0808">Transferase</keyword>
<dbReference type="InterPro" id="IPR001537">
    <property type="entry name" value="SpoU_MeTrfase"/>
</dbReference>
<dbReference type="PANTHER" id="PTHR12029">
    <property type="entry name" value="RNA METHYLTRANSFERASE"/>
    <property type="match status" value="1"/>
</dbReference>
<feature type="domain" description="tRNA/rRNA methyltransferase SpoU type" evidence="3">
    <location>
        <begin position="19"/>
        <end position="155"/>
    </location>
</feature>
<dbReference type="GO" id="GO:0141100">
    <property type="term" value="F:tRNA (guanine(18)-2'-O)-methyltransferase activity"/>
    <property type="evidence" value="ECO:0007669"/>
    <property type="project" value="UniProtKB-EC"/>
</dbReference>
<dbReference type="Pfam" id="PF00588">
    <property type="entry name" value="SpoU_methylase"/>
    <property type="match status" value="1"/>
</dbReference>
<dbReference type="RefSeq" id="WP_084417151.1">
    <property type="nucleotide sequence ID" value="NZ_CP042912.1"/>
</dbReference>
<evidence type="ECO:0000313" key="5">
    <source>
        <dbReference type="Proteomes" id="UP000322214"/>
    </source>
</evidence>
<protein>
    <submittedName>
        <fullName evidence="4">tRNA (Guanosine(18)-2'-O)-methyltransferase</fullName>
        <ecNumber evidence="4">2.1.1.34</ecNumber>
    </submittedName>
</protein>
<proteinExistence type="predicted"/>
<dbReference type="KEGG" id="mff:MFFC18_04980"/>
<dbReference type="Proteomes" id="UP000322214">
    <property type="component" value="Chromosome"/>
</dbReference>
<gene>
    <name evidence="4" type="primary">trmH</name>
    <name evidence="4" type="ORF">MFFC18_04980</name>
</gene>
<dbReference type="STRING" id="980251.GCA_001642875_02317"/>
<dbReference type="GO" id="GO:0030488">
    <property type="term" value="P:tRNA methylation"/>
    <property type="evidence" value="ECO:0007669"/>
    <property type="project" value="TreeGrafter"/>
</dbReference>
<dbReference type="EMBL" id="CP042912">
    <property type="protein sequence ID" value="QEG20648.1"/>
    <property type="molecule type" value="Genomic_DNA"/>
</dbReference>
<sequence>MTEQIRHKPGTELERPREIVIVCPALRSNVNLSRMVRLVSCAGITKIITSGNPKIDPKIARDGAKEVEIVHKRTLLPVLKQLKSDGFRIVGLEQTDDSHNLFEYSYERKTALLIGHERHGIPDDELALTDDCIEIPVYGLPYSYNVVTATTMAVYEYCRQFPSG</sequence>
<dbReference type="InterPro" id="IPR045330">
    <property type="entry name" value="TRM3/TARBP1"/>
</dbReference>
<evidence type="ECO:0000259" key="3">
    <source>
        <dbReference type="Pfam" id="PF00588"/>
    </source>
</evidence>
<dbReference type="EC" id="2.1.1.34" evidence="4"/>
<dbReference type="AlphaFoldDB" id="A0A5B9P2R1"/>
<name>A0A5B9P2R1_9BACT</name>
<dbReference type="SUPFAM" id="SSF75217">
    <property type="entry name" value="alpha/beta knot"/>
    <property type="match status" value="1"/>
</dbReference>
<evidence type="ECO:0000313" key="4">
    <source>
        <dbReference type="EMBL" id="QEG20648.1"/>
    </source>
</evidence>
<keyword evidence="5" id="KW-1185">Reference proteome</keyword>